<accession>A0A821REI7</accession>
<evidence type="ECO:0000256" key="2">
    <source>
        <dbReference type="ARBA" id="ARBA00022801"/>
    </source>
</evidence>
<feature type="signal peptide" evidence="6">
    <location>
        <begin position="1"/>
        <end position="21"/>
    </location>
</feature>
<dbReference type="PRINTS" id="PR00722">
    <property type="entry name" value="CHYMOTRYPSIN"/>
</dbReference>
<organism evidence="8 9">
    <name type="scientific">Pieris macdunnoughi</name>
    <dbReference type="NCBI Taxonomy" id="345717"/>
    <lineage>
        <taxon>Eukaryota</taxon>
        <taxon>Metazoa</taxon>
        <taxon>Ecdysozoa</taxon>
        <taxon>Arthropoda</taxon>
        <taxon>Hexapoda</taxon>
        <taxon>Insecta</taxon>
        <taxon>Pterygota</taxon>
        <taxon>Neoptera</taxon>
        <taxon>Endopterygota</taxon>
        <taxon>Lepidoptera</taxon>
        <taxon>Glossata</taxon>
        <taxon>Ditrysia</taxon>
        <taxon>Papilionoidea</taxon>
        <taxon>Pieridae</taxon>
        <taxon>Pierinae</taxon>
        <taxon>Pieris</taxon>
    </lineage>
</organism>
<gene>
    <name evidence="8" type="ORF">PMACD_LOCUS6147</name>
</gene>
<keyword evidence="2" id="KW-0378">Hydrolase</keyword>
<dbReference type="GO" id="GO:0006508">
    <property type="term" value="P:proteolysis"/>
    <property type="evidence" value="ECO:0007669"/>
    <property type="project" value="UniProtKB-KW"/>
</dbReference>
<dbReference type="SMART" id="SM00020">
    <property type="entry name" value="Tryp_SPc"/>
    <property type="match status" value="1"/>
</dbReference>
<keyword evidence="6" id="KW-0732">Signal</keyword>
<sequence>MIFNILHLPFVVLLFAGCALASSNRIVGGEETKIENYPYIVQVEMYNSGNWNQGCGANIILRNWVVSAAHCFEGWTYRPEHRRIRAGSTYRNEGGYVHYVDFERNHPEYGVIATFDADINVVKLTTPLVWSPSIQRGTIVPQGYVLPDNTPVVHAGWGNTTPGGSPSRVLRHVEIYKVNNSLCTDRYNQLPGPNVSPNMICAGLLDIGGRDACQRDSGGPLYAGNVIVGIVSWGHGCANARYPGISTKVSSYTNWIIQNAR</sequence>
<dbReference type="PANTHER" id="PTHR24276">
    <property type="entry name" value="POLYSERASE-RELATED"/>
    <property type="match status" value="1"/>
</dbReference>
<dbReference type="AlphaFoldDB" id="A0A821REI7"/>
<feature type="domain" description="Peptidase S1" evidence="7">
    <location>
        <begin position="26"/>
        <end position="261"/>
    </location>
</feature>
<dbReference type="SUPFAM" id="SSF50494">
    <property type="entry name" value="Trypsin-like serine proteases"/>
    <property type="match status" value="1"/>
</dbReference>
<dbReference type="Pfam" id="PF00089">
    <property type="entry name" value="Trypsin"/>
    <property type="match status" value="1"/>
</dbReference>
<reference evidence="8" key="1">
    <citation type="submission" date="2021-02" db="EMBL/GenBank/DDBJ databases">
        <authorList>
            <person name="Steward A R."/>
        </authorList>
    </citation>
    <scope>NUCLEOTIDE SEQUENCE</scope>
</reference>
<evidence type="ECO:0000313" key="9">
    <source>
        <dbReference type="Proteomes" id="UP000663880"/>
    </source>
</evidence>
<name>A0A821REI7_9NEOP</name>
<dbReference type="PROSITE" id="PS50240">
    <property type="entry name" value="TRYPSIN_DOM"/>
    <property type="match status" value="1"/>
</dbReference>
<dbReference type="FunFam" id="2.40.10.10:FF:000002">
    <property type="entry name" value="Transmembrane protease serine"/>
    <property type="match status" value="1"/>
</dbReference>
<evidence type="ECO:0000256" key="4">
    <source>
        <dbReference type="ARBA" id="ARBA00023157"/>
    </source>
</evidence>
<keyword evidence="4" id="KW-1015">Disulfide bond</keyword>
<dbReference type="CDD" id="cd00190">
    <property type="entry name" value="Tryp_SPc"/>
    <property type="match status" value="1"/>
</dbReference>
<feature type="chain" id="PRO_5032289528" description="Peptidase S1 domain-containing protein" evidence="6">
    <location>
        <begin position="22"/>
        <end position="261"/>
    </location>
</feature>
<dbReference type="InterPro" id="IPR043504">
    <property type="entry name" value="Peptidase_S1_PA_chymotrypsin"/>
</dbReference>
<proteinExistence type="inferred from homology"/>
<comment type="similarity">
    <text evidence="5">Belongs to the peptidase S1 family. CLIP subfamily.</text>
</comment>
<evidence type="ECO:0000256" key="3">
    <source>
        <dbReference type="ARBA" id="ARBA00022825"/>
    </source>
</evidence>
<dbReference type="PANTHER" id="PTHR24276:SF91">
    <property type="entry name" value="AT26814P-RELATED"/>
    <property type="match status" value="1"/>
</dbReference>
<dbReference type="InterPro" id="IPR018114">
    <property type="entry name" value="TRYPSIN_HIS"/>
</dbReference>
<dbReference type="EMBL" id="CAJOBZ010000013">
    <property type="protein sequence ID" value="CAF4840781.1"/>
    <property type="molecule type" value="Genomic_DNA"/>
</dbReference>
<protein>
    <recommendedName>
        <fullName evidence="7">Peptidase S1 domain-containing protein</fullName>
    </recommendedName>
</protein>
<dbReference type="InterPro" id="IPR050430">
    <property type="entry name" value="Peptidase_S1"/>
</dbReference>
<dbReference type="GO" id="GO:0004252">
    <property type="term" value="F:serine-type endopeptidase activity"/>
    <property type="evidence" value="ECO:0007669"/>
    <property type="project" value="InterPro"/>
</dbReference>
<dbReference type="PROSITE" id="PS00134">
    <property type="entry name" value="TRYPSIN_HIS"/>
    <property type="match status" value="1"/>
</dbReference>
<keyword evidence="9" id="KW-1185">Reference proteome</keyword>
<evidence type="ECO:0000256" key="5">
    <source>
        <dbReference type="ARBA" id="ARBA00024195"/>
    </source>
</evidence>
<evidence type="ECO:0000259" key="7">
    <source>
        <dbReference type="PROSITE" id="PS50240"/>
    </source>
</evidence>
<evidence type="ECO:0000256" key="1">
    <source>
        <dbReference type="ARBA" id="ARBA00022670"/>
    </source>
</evidence>
<dbReference type="OrthoDB" id="546450at2759"/>
<comment type="caution">
    <text evidence="8">The sequence shown here is derived from an EMBL/GenBank/DDBJ whole genome shotgun (WGS) entry which is preliminary data.</text>
</comment>
<dbReference type="InterPro" id="IPR001254">
    <property type="entry name" value="Trypsin_dom"/>
</dbReference>
<dbReference type="Gene3D" id="2.40.10.10">
    <property type="entry name" value="Trypsin-like serine proteases"/>
    <property type="match status" value="1"/>
</dbReference>
<keyword evidence="1" id="KW-0645">Protease</keyword>
<dbReference type="InterPro" id="IPR001314">
    <property type="entry name" value="Peptidase_S1A"/>
</dbReference>
<evidence type="ECO:0000313" key="8">
    <source>
        <dbReference type="EMBL" id="CAF4840781.1"/>
    </source>
</evidence>
<keyword evidence="3" id="KW-0720">Serine protease</keyword>
<evidence type="ECO:0000256" key="6">
    <source>
        <dbReference type="SAM" id="SignalP"/>
    </source>
</evidence>
<dbReference type="InterPro" id="IPR009003">
    <property type="entry name" value="Peptidase_S1_PA"/>
</dbReference>
<dbReference type="Proteomes" id="UP000663880">
    <property type="component" value="Unassembled WGS sequence"/>
</dbReference>